<gene>
    <name evidence="2" type="ORF">NCTC11545_00303</name>
</gene>
<keyword evidence="1" id="KW-0732">Signal</keyword>
<protein>
    <recommendedName>
        <fullName evidence="4">Lipoprotein</fullName>
    </recommendedName>
</protein>
<evidence type="ECO:0000256" key="1">
    <source>
        <dbReference type="SAM" id="SignalP"/>
    </source>
</evidence>
<name>A0A2X2UUE6_CAPOC</name>
<feature type="chain" id="PRO_5016001627" description="Lipoprotein" evidence="1">
    <location>
        <begin position="22"/>
        <end position="119"/>
    </location>
</feature>
<proteinExistence type="predicted"/>
<organism evidence="2 3">
    <name type="scientific">Capnocytophaga ochracea</name>
    <dbReference type="NCBI Taxonomy" id="1018"/>
    <lineage>
        <taxon>Bacteria</taxon>
        <taxon>Pseudomonadati</taxon>
        <taxon>Bacteroidota</taxon>
        <taxon>Flavobacteriia</taxon>
        <taxon>Flavobacteriales</taxon>
        <taxon>Flavobacteriaceae</taxon>
        <taxon>Capnocytophaga</taxon>
    </lineage>
</organism>
<dbReference type="EMBL" id="UAVS01000001">
    <property type="protein sequence ID" value="SQA92940.1"/>
    <property type="molecule type" value="Genomic_DNA"/>
</dbReference>
<dbReference type="RefSeq" id="WP_111972000.1">
    <property type="nucleotide sequence ID" value="NZ_UAVS01000001.1"/>
</dbReference>
<evidence type="ECO:0000313" key="3">
    <source>
        <dbReference type="Proteomes" id="UP000250169"/>
    </source>
</evidence>
<feature type="signal peptide" evidence="1">
    <location>
        <begin position="1"/>
        <end position="21"/>
    </location>
</feature>
<evidence type="ECO:0000313" key="2">
    <source>
        <dbReference type="EMBL" id="SQA92940.1"/>
    </source>
</evidence>
<dbReference type="Pfam" id="PF20205">
    <property type="entry name" value="DUF6567"/>
    <property type="match status" value="1"/>
</dbReference>
<dbReference type="Proteomes" id="UP000250169">
    <property type="component" value="Unassembled WGS sequence"/>
</dbReference>
<accession>A0A2X2UUE6</accession>
<reference evidence="2 3" key="1">
    <citation type="submission" date="2018-06" db="EMBL/GenBank/DDBJ databases">
        <authorList>
            <consortium name="Pathogen Informatics"/>
            <person name="Doyle S."/>
        </authorList>
    </citation>
    <scope>NUCLEOTIDE SEQUENCE [LARGE SCALE GENOMIC DNA]</scope>
    <source>
        <strain evidence="2 3">NCTC11545</strain>
    </source>
</reference>
<dbReference type="InterPro" id="IPR046697">
    <property type="entry name" value="DUF6567"/>
</dbReference>
<evidence type="ECO:0008006" key="4">
    <source>
        <dbReference type="Google" id="ProtNLM"/>
    </source>
</evidence>
<dbReference type="AlphaFoldDB" id="A0A2X2UUE6"/>
<sequence>MKKVILFCTLALLLVSCGVSNGLTYNQNSHTTQVVLSKNNFKVVEHVKGEATNDYFLFFGGGRKALIEKARAEMLKNANLVGTSRAVINETVEAHSFLFFIGTKYTVTVSADVIEFTEE</sequence>
<dbReference type="PROSITE" id="PS51257">
    <property type="entry name" value="PROKAR_LIPOPROTEIN"/>
    <property type="match status" value="1"/>
</dbReference>